<feature type="compositionally biased region" description="Basic and acidic residues" evidence="1">
    <location>
        <begin position="55"/>
        <end position="69"/>
    </location>
</feature>
<reference evidence="2 3" key="1">
    <citation type="submission" date="2018-10" db="EMBL/GenBank/DDBJ databases">
        <title>Complete genome sequence of Malassezia restricta CBS 7877.</title>
        <authorList>
            <person name="Morand S.C."/>
            <person name="Bertignac M."/>
            <person name="Iltis A."/>
            <person name="Kolder I."/>
            <person name="Pirovano W."/>
            <person name="Jourdain R."/>
            <person name="Clavaud C."/>
        </authorList>
    </citation>
    <scope>NUCLEOTIDE SEQUENCE [LARGE SCALE GENOMIC DNA]</scope>
    <source>
        <strain evidence="2 3">CBS 7877</strain>
    </source>
</reference>
<sequence>MSQNQFPGEEELVHKLQLHSKNVALKYQRGLENYERNTGHKHPLNNMKPSSPTEDELKKEVRVEFPEKK</sequence>
<evidence type="ECO:0000256" key="1">
    <source>
        <dbReference type="SAM" id="MobiDB-lite"/>
    </source>
</evidence>
<dbReference type="VEuPathDB" id="FungiDB:DNF11_0649"/>
<dbReference type="AlphaFoldDB" id="A0A3G2S2C7"/>
<protein>
    <submittedName>
        <fullName evidence="2">Uncharacterized protein</fullName>
    </submittedName>
</protein>
<proteinExistence type="predicted"/>
<dbReference type="EMBL" id="CP033148">
    <property type="protein sequence ID" value="AYO41599.1"/>
    <property type="molecule type" value="Genomic_DNA"/>
</dbReference>
<dbReference type="Proteomes" id="UP000269793">
    <property type="component" value="Chromosome I"/>
</dbReference>
<accession>A0A3G2S2C7</accession>
<evidence type="ECO:0000313" key="3">
    <source>
        <dbReference type="Proteomes" id="UP000269793"/>
    </source>
</evidence>
<feature type="region of interest" description="Disordered" evidence="1">
    <location>
        <begin position="30"/>
        <end position="69"/>
    </location>
</feature>
<organism evidence="2 3">
    <name type="scientific">Malassezia restricta (strain ATCC 96810 / NBRC 103918 / CBS 7877)</name>
    <name type="common">Seborrheic dermatitis infection agent</name>
    <dbReference type="NCBI Taxonomy" id="425264"/>
    <lineage>
        <taxon>Eukaryota</taxon>
        <taxon>Fungi</taxon>
        <taxon>Dikarya</taxon>
        <taxon>Basidiomycota</taxon>
        <taxon>Ustilaginomycotina</taxon>
        <taxon>Malasseziomycetes</taxon>
        <taxon>Malasseziales</taxon>
        <taxon>Malasseziaceae</taxon>
        <taxon>Malassezia</taxon>
    </lineage>
</organism>
<evidence type="ECO:0000313" key="2">
    <source>
        <dbReference type="EMBL" id="AYO41599.1"/>
    </source>
</evidence>
<name>A0A3G2S2C7_MALR7</name>
<keyword evidence="3" id="KW-1185">Reference proteome</keyword>
<gene>
    <name evidence="2" type="ORF">DNF11_0649</name>
</gene>